<protein>
    <submittedName>
        <fullName evidence="5">BlaI/MecI/CopY family transcriptional regulator</fullName>
    </submittedName>
</protein>
<keyword evidence="6" id="KW-1185">Reference proteome</keyword>
<dbReference type="Gene3D" id="1.10.4040.10">
    <property type="entry name" value="Penicillinase repressor domain"/>
    <property type="match status" value="1"/>
</dbReference>
<dbReference type="Pfam" id="PF03965">
    <property type="entry name" value="Penicillinase_R"/>
    <property type="match status" value="1"/>
</dbReference>
<name>A0AAE3JC29_9FIRM</name>
<evidence type="ECO:0000256" key="4">
    <source>
        <dbReference type="ARBA" id="ARBA00023163"/>
    </source>
</evidence>
<evidence type="ECO:0000313" key="5">
    <source>
        <dbReference type="EMBL" id="MCC2221213.1"/>
    </source>
</evidence>
<dbReference type="SUPFAM" id="SSF46785">
    <property type="entry name" value="Winged helix' DNA-binding domain"/>
    <property type="match status" value="1"/>
</dbReference>
<gene>
    <name evidence="5" type="ORF">LKD48_06060</name>
</gene>
<dbReference type="RefSeq" id="WP_066561535.1">
    <property type="nucleotide sequence ID" value="NZ_JAJEQN010000011.1"/>
</dbReference>
<evidence type="ECO:0000256" key="3">
    <source>
        <dbReference type="ARBA" id="ARBA00023125"/>
    </source>
</evidence>
<comment type="similarity">
    <text evidence="1">Belongs to the BlaI transcriptional regulatory family.</text>
</comment>
<dbReference type="EMBL" id="JAJEQN010000011">
    <property type="protein sequence ID" value="MCC2221213.1"/>
    <property type="molecule type" value="Genomic_DNA"/>
</dbReference>
<dbReference type="GO" id="GO:0003677">
    <property type="term" value="F:DNA binding"/>
    <property type="evidence" value="ECO:0007669"/>
    <property type="project" value="UniProtKB-KW"/>
</dbReference>
<evidence type="ECO:0000256" key="2">
    <source>
        <dbReference type="ARBA" id="ARBA00023015"/>
    </source>
</evidence>
<dbReference type="AlphaFoldDB" id="A0AAE3JC29"/>
<dbReference type="PIRSF" id="PIRSF019455">
    <property type="entry name" value="CopR_AtkY"/>
    <property type="match status" value="1"/>
</dbReference>
<evidence type="ECO:0000313" key="6">
    <source>
        <dbReference type="Proteomes" id="UP001198200"/>
    </source>
</evidence>
<sequence length="127" mass="14996">MLELTNTEQVIMKCIWEIGDNVAVADLLERLKTEYGKEYARTTISVFMSYLRDKGYVTYEKRSHAYVYKPLISEQDYQKELMKRYQKTSFSGSAVEFIRAYLDSQELTAEDLKAIRELVEKKQQEVK</sequence>
<dbReference type="InterPro" id="IPR036388">
    <property type="entry name" value="WH-like_DNA-bd_sf"/>
</dbReference>
<comment type="caution">
    <text evidence="5">The sequence shown here is derived from an EMBL/GenBank/DDBJ whole genome shotgun (WGS) entry which is preliminary data.</text>
</comment>
<evidence type="ECO:0000256" key="1">
    <source>
        <dbReference type="ARBA" id="ARBA00011046"/>
    </source>
</evidence>
<keyword evidence="4" id="KW-0804">Transcription</keyword>
<keyword evidence="3" id="KW-0238">DNA-binding</keyword>
<dbReference type="InterPro" id="IPR036390">
    <property type="entry name" value="WH_DNA-bd_sf"/>
</dbReference>
<dbReference type="InterPro" id="IPR005650">
    <property type="entry name" value="BlaI_family"/>
</dbReference>
<dbReference type="Proteomes" id="UP001198200">
    <property type="component" value="Unassembled WGS sequence"/>
</dbReference>
<proteinExistence type="inferred from homology"/>
<accession>A0AAE3JC29</accession>
<dbReference type="GO" id="GO:0045892">
    <property type="term" value="P:negative regulation of DNA-templated transcription"/>
    <property type="evidence" value="ECO:0007669"/>
    <property type="project" value="InterPro"/>
</dbReference>
<organism evidence="5 6">
    <name type="scientific">Anthropogastromicrobium aceti</name>
    <dbReference type="NCBI Taxonomy" id="2981768"/>
    <lineage>
        <taxon>Bacteria</taxon>
        <taxon>Bacillati</taxon>
        <taxon>Bacillota</taxon>
        <taxon>Clostridia</taxon>
        <taxon>Lachnospirales</taxon>
        <taxon>Lachnospiraceae</taxon>
        <taxon>Anthropogastromicrobium</taxon>
    </lineage>
</organism>
<reference evidence="5 6" key="1">
    <citation type="submission" date="2021-10" db="EMBL/GenBank/DDBJ databases">
        <title>Anaerobic single-cell dispensing facilitates the cultivation of human gut bacteria.</title>
        <authorList>
            <person name="Afrizal A."/>
        </authorList>
    </citation>
    <scope>NUCLEOTIDE SEQUENCE [LARGE SCALE GENOMIC DNA]</scope>
    <source>
        <strain evidence="5 6">CLA-AA-H224</strain>
    </source>
</reference>
<keyword evidence="2" id="KW-0805">Transcription regulation</keyword>
<dbReference type="Gene3D" id="1.10.10.10">
    <property type="entry name" value="Winged helix-like DNA-binding domain superfamily/Winged helix DNA-binding domain"/>
    <property type="match status" value="1"/>
</dbReference>